<keyword evidence="2" id="KW-1185">Reference proteome</keyword>
<sequence>MIHGPCGNLNPTNVCMTKQGNCRSRYPQTVSSITTYGKNSYPKYKRRDDGEKIVVRGATLDNRWVVPYNSYLVAKFDCHINIEICSTIKAVQYNGHDRIAFNISVNNEHNQVHEIDNFQSARWISPPEAMWRIYGFILNEIHPTVYSLQLHLEDKQLVTFKKSDSLSNVLRSDLSSRTMLAKFFRLNKSNNQAQTLLYKNIPEYFVWDQTNKIWTARKRDNVIGRIVIAYPTEGERYYLRLLLNHIKGATSFDDLKFFNDVKVGSFRESTRLYGLLDSNNTLE</sequence>
<organism evidence="1 2">
    <name type="scientific">Dipteronia dyeriana</name>
    <dbReference type="NCBI Taxonomy" id="168575"/>
    <lineage>
        <taxon>Eukaryota</taxon>
        <taxon>Viridiplantae</taxon>
        <taxon>Streptophyta</taxon>
        <taxon>Embryophyta</taxon>
        <taxon>Tracheophyta</taxon>
        <taxon>Spermatophyta</taxon>
        <taxon>Magnoliopsida</taxon>
        <taxon>eudicotyledons</taxon>
        <taxon>Gunneridae</taxon>
        <taxon>Pentapetalae</taxon>
        <taxon>rosids</taxon>
        <taxon>malvids</taxon>
        <taxon>Sapindales</taxon>
        <taxon>Sapindaceae</taxon>
        <taxon>Hippocastanoideae</taxon>
        <taxon>Acereae</taxon>
        <taxon>Dipteronia</taxon>
    </lineage>
</organism>
<protein>
    <submittedName>
        <fullName evidence="1">Uncharacterized protein</fullName>
    </submittedName>
</protein>
<dbReference type="EMBL" id="JANJYI010000001">
    <property type="protein sequence ID" value="KAK2665791.1"/>
    <property type="molecule type" value="Genomic_DNA"/>
</dbReference>
<dbReference type="PANTHER" id="PTHR10492">
    <property type="match status" value="1"/>
</dbReference>
<reference evidence="1" key="1">
    <citation type="journal article" date="2023" name="Plant J.">
        <title>Genome sequences and population genomics provide insights into the demographic history, inbreeding, and mutation load of two 'living fossil' tree species of Dipteronia.</title>
        <authorList>
            <person name="Feng Y."/>
            <person name="Comes H.P."/>
            <person name="Chen J."/>
            <person name="Zhu S."/>
            <person name="Lu R."/>
            <person name="Zhang X."/>
            <person name="Li P."/>
            <person name="Qiu J."/>
            <person name="Olsen K.M."/>
            <person name="Qiu Y."/>
        </authorList>
    </citation>
    <scope>NUCLEOTIDE SEQUENCE</scope>
    <source>
        <strain evidence="1">KIB01</strain>
    </source>
</reference>
<evidence type="ECO:0000313" key="2">
    <source>
        <dbReference type="Proteomes" id="UP001280121"/>
    </source>
</evidence>
<proteinExistence type="predicted"/>
<dbReference type="PANTHER" id="PTHR10492:SF57">
    <property type="entry name" value="ATP-DEPENDENT DNA HELICASE"/>
    <property type="match status" value="1"/>
</dbReference>
<name>A0AAD9XU08_9ROSI</name>
<dbReference type="AlphaFoldDB" id="A0AAD9XU08"/>
<dbReference type="Proteomes" id="UP001280121">
    <property type="component" value="Unassembled WGS sequence"/>
</dbReference>
<accession>A0AAD9XU08</accession>
<comment type="caution">
    <text evidence="1">The sequence shown here is derived from an EMBL/GenBank/DDBJ whole genome shotgun (WGS) entry which is preliminary data.</text>
</comment>
<evidence type="ECO:0000313" key="1">
    <source>
        <dbReference type="EMBL" id="KAK2665791.1"/>
    </source>
</evidence>
<gene>
    <name evidence="1" type="ORF">Ddye_004365</name>
</gene>